<keyword evidence="7 12" id="KW-1133">Transmembrane helix</keyword>
<accession>A0A9D2UI95</accession>
<keyword evidence="5 12" id="KW-0812">Transmembrane</keyword>
<dbReference type="GO" id="GO:0015087">
    <property type="term" value="F:cobalt ion transmembrane transporter activity"/>
    <property type="evidence" value="ECO:0007669"/>
    <property type="project" value="UniProtKB-UniRule"/>
</dbReference>
<comment type="subcellular location">
    <subcellularLocation>
        <location evidence="1">Cell membrane</location>
        <topology evidence="1">Multi-pass membrane protein</topology>
    </subcellularLocation>
    <subcellularLocation>
        <location evidence="12">Membrane</location>
        <topology evidence="12">Multi-pass membrane protein</topology>
    </subcellularLocation>
</comment>
<evidence type="ECO:0000256" key="5">
    <source>
        <dbReference type="ARBA" id="ARBA00022692"/>
    </source>
</evidence>
<evidence type="ECO:0000256" key="3">
    <source>
        <dbReference type="ARBA" id="ARBA00022448"/>
    </source>
</evidence>
<evidence type="ECO:0000256" key="1">
    <source>
        <dbReference type="ARBA" id="ARBA00004651"/>
    </source>
</evidence>
<dbReference type="InterPro" id="IPR045863">
    <property type="entry name" value="CorA_TM1_TM2"/>
</dbReference>
<evidence type="ECO:0000256" key="7">
    <source>
        <dbReference type="ARBA" id="ARBA00022989"/>
    </source>
</evidence>
<comment type="similarity">
    <text evidence="2 12">Belongs to the CorA metal ion transporter (MIT) (TC 1.A.35) family.</text>
</comment>
<comment type="function">
    <text evidence="11">Mediates influx of magnesium ions. Alternates between open and closed states. Activated by low cytoplasmic Mg(2+) levels. Inactive when cytoplasmic Mg(2+) levels are high.</text>
</comment>
<dbReference type="InterPro" id="IPR045861">
    <property type="entry name" value="CorA_cytoplasmic_dom"/>
</dbReference>
<evidence type="ECO:0000256" key="10">
    <source>
        <dbReference type="ARBA" id="ARBA00034269"/>
    </source>
</evidence>
<dbReference type="SUPFAM" id="SSF143865">
    <property type="entry name" value="CorA soluble domain-like"/>
    <property type="match status" value="1"/>
</dbReference>
<dbReference type="AlphaFoldDB" id="A0A9D2UI95"/>
<keyword evidence="4 12" id="KW-1003">Cell membrane</keyword>
<keyword evidence="6 12" id="KW-0460">Magnesium</keyword>
<gene>
    <name evidence="12 13" type="primary">corA</name>
    <name evidence="13" type="ORF">IAA93_03935</name>
</gene>
<evidence type="ECO:0000256" key="9">
    <source>
        <dbReference type="ARBA" id="ARBA00023136"/>
    </source>
</evidence>
<evidence type="ECO:0000256" key="8">
    <source>
        <dbReference type="ARBA" id="ARBA00023065"/>
    </source>
</evidence>
<dbReference type="CDD" id="cd12828">
    <property type="entry name" value="TmCorA-like_1"/>
    <property type="match status" value="1"/>
</dbReference>
<evidence type="ECO:0000256" key="6">
    <source>
        <dbReference type="ARBA" id="ARBA00022842"/>
    </source>
</evidence>
<dbReference type="Proteomes" id="UP000787625">
    <property type="component" value="Unassembled WGS sequence"/>
</dbReference>
<dbReference type="InterPro" id="IPR002523">
    <property type="entry name" value="MgTranspt_CorA/ZnTranspt_ZntB"/>
</dbReference>
<proteinExistence type="inferred from homology"/>
<dbReference type="Pfam" id="PF01544">
    <property type="entry name" value="CorA"/>
    <property type="match status" value="1"/>
</dbReference>
<reference evidence="13" key="2">
    <citation type="submission" date="2021-04" db="EMBL/GenBank/DDBJ databases">
        <authorList>
            <person name="Gilroy R."/>
        </authorList>
    </citation>
    <scope>NUCLEOTIDE SEQUENCE</scope>
    <source>
        <strain evidence="13">MalCec1-1739</strain>
    </source>
</reference>
<dbReference type="GO" id="GO:0005886">
    <property type="term" value="C:plasma membrane"/>
    <property type="evidence" value="ECO:0007669"/>
    <property type="project" value="UniProtKB-SubCell"/>
</dbReference>
<dbReference type="SUPFAM" id="SSF144083">
    <property type="entry name" value="Magnesium transport protein CorA, transmembrane region"/>
    <property type="match status" value="1"/>
</dbReference>
<dbReference type="GO" id="GO:0015095">
    <property type="term" value="F:magnesium ion transmembrane transporter activity"/>
    <property type="evidence" value="ECO:0007669"/>
    <property type="project" value="UniProtKB-UniRule"/>
</dbReference>
<dbReference type="Gene3D" id="1.20.58.340">
    <property type="entry name" value="Magnesium transport protein CorA, transmembrane region"/>
    <property type="match status" value="2"/>
</dbReference>
<comment type="catalytic activity">
    <reaction evidence="10">
        <text>Mg(2+)(in) = Mg(2+)(out)</text>
        <dbReference type="Rhea" id="RHEA:29827"/>
        <dbReference type="ChEBI" id="CHEBI:18420"/>
    </reaction>
</comment>
<protein>
    <recommendedName>
        <fullName evidence="12">Magnesium transport protein CorA</fullName>
    </recommendedName>
</protein>
<evidence type="ECO:0000256" key="4">
    <source>
        <dbReference type="ARBA" id="ARBA00022475"/>
    </source>
</evidence>
<dbReference type="FunFam" id="1.20.58.340:FF:000004">
    <property type="entry name" value="Magnesium transport protein CorA"/>
    <property type="match status" value="1"/>
</dbReference>
<dbReference type="EMBL" id="DWUP01000081">
    <property type="protein sequence ID" value="HJD52861.1"/>
    <property type="molecule type" value="Genomic_DNA"/>
</dbReference>
<organism evidence="13 14">
    <name type="scientific">Candidatus Avibacteroides avistercoris</name>
    <dbReference type="NCBI Taxonomy" id="2840690"/>
    <lineage>
        <taxon>Bacteria</taxon>
        <taxon>Pseudomonadati</taxon>
        <taxon>Bacteroidota</taxon>
        <taxon>Bacteroidia</taxon>
        <taxon>Bacteroidales</taxon>
        <taxon>Bacteroidaceae</taxon>
        <taxon>Bacteroidaceae incertae sedis</taxon>
        <taxon>Candidatus Avibacteroides</taxon>
    </lineage>
</organism>
<dbReference type="InterPro" id="IPR004488">
    <property type="entry name" value="Mg/Co-transport_prot_CorA"/>
</dbReference>
<evidence type="ECO:0000256" key="12">
    <source>
        <dbReference type="RuleBase" id="RU362010"/>
    </source>
</evidence>
<name>A0A9D2UI95_9BACT</name>
<dbReference type="GO" id="GO:0000287">
    <property type="term" value="F:magnesium ion binding"/>
    <property type="evidence" value="ECO:0007669"/>
    <property type="project" value="TreeGrafter"/>
</dbReference>
<sequence length="343" mass="38850">MSNNLLSEKLVYTGTSRVRTHLHVCTYDRDGVDNGSGRTWGDVAGIYRPGKVNFIQVHGLCDTAVVGDVCTHLGIGLLVQQDILNVGHPPKIEQHDTFNFVVMKRIVASGGELESRHVCIAQGQDFVAVFVEDDTEFFTDVVAAIDDDAFKVRMRQSDYLLSVLMNSVITAYVAIASDMMDDLDDVEEKLLSLASDDVGISDLQAYRRKYLTMKKSIMPLKDQMMRLSYIQNPLTHKANRPFWNDVGDHLSLSLQMVENLHETLSSLVELYVSNNDLRMNNIMKRLTIVSTIFIPLTFLAGIWGMNFADMPELDWRYGYLMAWVLMIGIGVAIYLYLKRKGWY</sequence>
<dbReference type="NCBIfam" id="TIGR00383">
    <property type="entry name" value="corA"/>
    <property type="match status" value="1"/>
</dbReference>
<feature type="transmembrane region" description="Helical" evidence="12">
    <location>
        <begin position="286"/>
        <end position="305"/>
    </location>
</feature>
<feature type="transmembrane region" description="Helical" evidence="12">
    <location>
        <begin position="317"/>
        <end position="337"/>
    </location>
</feature>
<dbReference type="PANTHER" id="PTHR46494">
    <property type="entry name" value="CORA FAMILY METAL ION TRANSPORTER (EUROFUNG)"/>
    <property type="match status" value="1"/>
</dbReference>
<comment type="caution">
    <text evidence="13">The sequence shown here is derived from an EMBL/GenBank/DDBJ whole genome shotgun (WGS) entry which is preliminary data.</text>
</comment>
<evidence type="ECO:0000313" key="13">
    <source>
        <dbReference type="EMBL" id="HJD52861.1"/>
    </source>
</evidence>
<dbReference type="Gene3D" id="3.30.460.20">
    <property type="entry name" value="CorA soluble domain-like"/>
    <property type="match status" value="1"/>
</dbReference>
<keyword evidence="9 12" id="KW-0472">Membrane</keyword>
<reference evidence="13" key="1">
    <citation type="journal article" date="2021" name="PeerJ">
        <title>Extensive microbial diversity within the chicken gut microbiome revealed by metagenomics and culture.</title>
        <authorList>
            <person name="Gilroy R."/>
            <person name="Ravi A."/>
            <person name="Getino M."/>
            <person name="Pursley I."/>
            <person name="Horton D.L."/>
            <person name="Alikhan N.F."/>
            <person name="Baker D."/>
            <person name="Gharbi K."/>
            <person name="Hall N."/>
            <person name="Watson M."/>
            <person name="Adriaenssens E.M."/>
            <person name="Foster-Nyarko E."/>
            <person name="Jarju S."/>
            <person name="Secka A."/>
            <person name="Antonio M."/>
            <person name="Oren A."/>
            <person name="Chaudhuri R.R."/>
            <person name="La Ragione R."/>
            <person name="Hildebrand F."/>
            <person name="Pallen M.J."/>
        </authorList>
    </citation>
    <scope>NUCLEOTIDE SEQUENCE</scope>
    <source>
        <strain evidence="13">MalCec1-1739</strain>
    </source>
</reference>
<evidence type="ECO:0000256" key="11">
    <source>
        <dbReference type="ARBA" id="ARBA00045497"/>
    </source>
</evidence>
<dbReference type="PANTHER" id="PTHR46494:SF1">
    <property type="entry name" value="CORA FAMILY METAL ION TRANSPORTER (EUROFUNG)"/>
    <property type="match status" value="1"/>
</dbReference>
<evidence type="ECO:0000256" key="2">
    <source>
        <dbReference type="ARBA" id="ARBA00009765"/>
    </source>
</evidence>
<dbReference type="GO" id="GO:0050897">
    <property type="term" value="F:cobalt ion binding"/>
    <property type="evidence" value="ECO:0007669"/>
    <property type="project" value="TreeGrafter"/>
</dbReference>
<evidence type="ECO:0000313" key="14">
    <source>
        <dbReference type="Proteomes" id="UP000787625"/>
    </source>
</evidence>
<keyword evidence="3 12" id="KW-0813">Transport</keyword>
<keyword evidence="8 12" id="KW-0406">Ion transport</keyword>